<dbReference type="Pfam" id="PF01039">
    <property type="entry name" value="Carboxyl_trans"/>
    <property type="match status" value="1"/>
</dbReference>
<dbReference type="HAMAP" id="MF_01395">
    <property type="entry name" value="AcetylCoA_CT_beta"/>
    <property type="match status" value="1"/>
</dbReference>
<dbReference type="InterPro" id="IPR011762">
    <property type="entry name" value="COA_CT_N"/>
</dbReference>
<evidence type="ECO:0000259" key="5">
    <source>
        <dbReference type="PROSITE" id="PS50980"/>
    </source>
</evidence>
<dbReference type="Gene3D" id="3.90.226.10">
    <property type="entry name" value="2-enoyl-CoA Hydratase, Chain A, domain 1"/>
    <property type="match status" value="1"/>
</dbReference>
<feature type="domain" description="CoA carboxyltransferase N-terminal" evidence="5">
    <location>
        <begin position="22"/>
        <end position="288"/>
    </location>
</feature>
<keyword evidence="4" id="KW-0276">Fatty acid metabolism</keyword>
<keyword evidence="1 4" id="KW-0444">Lipid biosynthesis</keyword>
<evidence type="ECO:0000313" key="6">
    <source>
        <dbReference type="EMBL" id="WAW14298.1"/>
    </source>
</evidence>
<comment type="subcellular location">
    <subcellularLocation>
        <location evidence="4">Cytoplasm</location>
    </subcellularLocation>
</comment>
<reference evidence="6" key="1">
    <citation type="submission" date="2022-12" db="EMBL/GenBank/DDBJ databases">
        <title>Peptostreptococcus.</title>
        <authorList>
            <person name="Lee S.H."/>
        </authorList>
    </citation>
    <scope>NUCLEOTIDE SEQUENCE</scope>
    <source>
        <strain evidence="6">CBA3647</strain>
    </source>
</reference>
<feature type="binding site" evidence="4">
    <location>
        <position position="48"/>
    </location>
    <ligand>
        <name>Zn(2+)</name>
        <dbReference type="ChEBI" id="CHEBI:29105"/>
    </ligand>
</feature>
<evidence type="ECO:0000256" key="4">
    <source>
        <dbReference type="HAMAP-Rule" id="MF_01395"/>
    </source>
</evidence>
<keyword evidence="3 4" id="KW-0443">Lipid metabolism</keyword>
<keyword evidence="4" id="KW-0863">Zinc-finger</keyword>
<proteinExistence type="inferred from homology"/>
<comment type="cofactor">
    <cofactor evidence="4">
        <name>Zn(2+)</name>
        <dbReference type="ChEBI" id="CHEBI:29105"/>
    </cofactor>
    <text evidence="4">Binds 1 zinc ion per subunit.</text>
</comment>
<accession>A0ABY7JQH9</accession>
<keyword evidence="4" id="KW-0275">Fatty acid biosynthesis</keyword>
<dbReference type="GO" id="GO:0003989">
    <property type="term" value="F:acetyl-CoA carboxylase activity"/>
    <property type="evidence" value="ECO:0007669"/>
    <property type="project" value="UniProtKB-EC"/>
</dbReference>
<feature type="binding site" evidence="4">
    <location>
        <position position="26"/>
    </location>
    <ligand>
        <name>Zn(2+)</name>
        <dbReference type="ChEBI" id="CHEBI:29105"/>
    </ligand>
</feature>
<dbReference type="InterPro" id="IPR029045">
    <property type="entry name" value="ClpP/crotonase-like_dom_sf"/>
</dbReference>
<dbReference type="EC" id="2.1.3.15" evidence="4"/>
<dbReference type="PRINTS" id="PR01070">
    <property type="entry name" value="ACCCTRFRASEB"/>
</dbReference>
<keyword evidence="2 4" id="KW-0808">Transferase</keyword>
<keyword evidence="4" id="KW-0067">ATP-binding</keyword>
<evidence type="ECO:0000256" key="3">
    <source>
        <dbReference type="ARBA" id="ARBA00023098"/>
    </source>
</evidence>
<dbReference type="Proteomes" id="UP001164187">
    <property type="component" value="Chromosome"/>
</dbReference>
<keyword evidence="4" id="KW-0862">Zinc</keyword>
<dbReference type="PANTHER" id="PTHR42995">
    <property type="entry name" value="ACETYL-COENZYME A CARBOXYLASE CARBOXYL TRANSFERASE SUBUNIT BETA, CHLOROPLASTIC"/>
    <property type="match status" value="1"/>
</dbReference>
<dbReference type="InterPro" id="IPR000438">
    <property type="entry name" value="Acetyl_CoA_COase_Trfase_b_su"/>
</dbReference>
<protein>
    <recommendedName>
        <fullName evidence="4">Acetyl-coenzyme A carboxylase carboxyl transferase subunit beta</fullName>
        <shortName evidence="4">ACCase subunit beta</shortName>
        <shortName evidence="4">Acetyl-CoA carboxylase carboxyltransferase subunit beta</shortName>
        <ecNumber evidence="4">2.1.3.15</ecNumber>
    </recommendedName>
</protein>
<feature type="zinc finger region" description="C4-type" evidence="4">
    <location>
        <begin position="26"/>
        <end position="48"/>
    </location>
</feature>
<keyword evidence="4" id="KW-0479">Metal-binding</keyword>
<keyword evidence="4" id="KW-0547">Nucleotide-binding</keyword>
<sequence length="290" mass="32387">MLFKSNKKIKYTTVSINLDSETVTKCPECNSIHNKNELKNNIKICPICGYYFKMTAMERIESIIDKKTFVEYFREWKIRDPLNFPNYKNIQNKFKSQTGQDEAVRCGVGKINGKKAVIAVMDAHFMMGSMGSTVGEKITKSIELSLKKKIPLIIFSASGGARMQEGMYSLMQMAKTSQALAKLDKAKQLFISVLTNPTTGGVSASFASLGDIIIAENKALIGFAGPRVISQLTATTLPEGFQKAEFLYTHGLVDMVCKRNEMKEILSDILEIHDNILAKKDNKKFLINGK</sequence>
<comment type="function">
    <text evidence="4">Component of the acetyl coenzyme A carboxylase (ACC) complex. Biotin carboxylase (BC) catalyzes the carboxylation of biotin on its carrier protein (BCCP) and then the CO(2) group is transferred by the transcarboxylase to acetyl-CoA to form malonyl-CoA.</text>
</comment>
<dbReference type="NCBIfam" id="TIGR00515">
    <property type="entry name" value="accD"/>
    <property type="match status" value="1"/>
</dbReference>
<dbReference type="RefSeq" id="WP_269310962.1">
    <property type="nucleotide sequence ID" value="NZ_CP114052.1"/>
</dbReference>
<dbReference type="PROSITE" id="PS50980">
    <property type="entry name" value="COA_CT_NTER"/>
    <property type="match status" value="1"/>
</dbReference>
<comment type="subunit">
    <text evidence="4">Acetyl-CoA carboxylase is a heterohexamer composed of biotin carboxyl carrier protein (AccB), biotin carboxylase (AccC) and two subunits each of ACCase subunit alpha (AccA) and ACCase subunit beta (AccD).</text>
</comment>
<keyword evidence="6" id="KW-0436">Ligase</keyword>
<comment type="catalytic activity">
    <reaction evidence="4">
        <text>N(6)-carboxybiotinyl-L-lysyl-[protein] + acetyl-CoA = N(6)-biotinyl-L-lysyl-[protein] + malonyl-CoA</text>
        <dbReference type="Rhea" id="RHEA:54728"/>
        <dbReference type="Rhea" id="RHEA-COMP:10505"/>
        <dbReference type="Rhea" id="RHEA-COMP:10506"/>
        <dbReference type="ChEBI" id="CHEBI:57288"/>
        <dbReference type="ChEBI" id="CHEBI:57384"/>
        <dbReference type="ChEBI" id="CHEBI:83144"/>
        <dbReference type="ChEBI" id="CHEBI:83145"/>
        <dbReference type="EC" id="2.1.3.15"/>
    </reaction>
</comment>
<name>A0ABY7JQH9_9FIRM</name>
<organism evidence="6 7">
    <name type="scientific">Peptostreptococcus equinus</name>
    <dbReference type="NCBI Taxonomy" id="3003601"/>
    <lineage>
        <taxon>Bacteria</taxon>
        <taxon>Bacillati</taxon>
        <taxon>Bacillota</taxon>
        <taxon>Clostridia</taxon>
        <taxon>Peptostreptococcales</taxon>
        <taxon>Peptostreptococcaceae</taxon>
        <taxon>Peptostreptococcus</taxon>
    </lineage>
</organism>
<evidence type="ECO:0000313" key="7">
    <source>
        <dbReference type="Proteomes" id="UP001164187"/>
    </source>
</evidence>
<gene>
    <name evidence="4 6" type="primary">accD</name>
    <name evidence="6" type="ORF">O0R46_06700</name>
</gene>
<dbReference type="PANTHER" id="PTHR42995:SF5">
    <property type="entry name" value="ACETYL-COENZYME A CARBOXYLASE CARBOXYL TRANSFERASE SUBUNIT BETA, CHLOROPLASTIC"/>
    <property type="match status" value="1"/>
</dbReference>
<feature type="binding site" evidence="4">
    <location>
        <position position="45"/>
    </location>
    <ligand>
        <name>Zn(2+)</name>
        <dbReference type="ChEBI" id="CHEBI:29105"/>
    </ligand>
</feature>
<comment type="pathway">
    <text evidence="4">Lipid metabolism; malonyl-CoA biosynthesis; malonyl-CoA from acetyl-CoA: step 1/1.</text>
</comment>
<dbReference type="InterPro" id="IPR034733">
    <property type="entry name" value="AcCoA_carboxyl_beta"/>
</dbReference>
<evidence type="ECO:0000256" key="1">
    <source>
        <dbReference type="ARBA" id="ARBA00022516"/>
    </source>
</evidence>
<comment type="similarity">
    <text evidence="4">Belongs to the AccD/PCCB family.</text>
</comment>
<keyword evidence="4" id="KW-0963">Cytoplasm</keyword>
<feature type="binding site" evidence="4">
    <location>
        <position position="29"/>
    </location>
    <ligand>
        <name>Zn(2+)</name>
        <dbReference type="ChEBI" id="CHEBI:29105"/>
    </ligand>
</feature>
<dbReference type="SUPFAM" id="SSF52096">
    <property type="entry name" value="ClpP/crotonase"/>
    <property type="match status" value="1"/>
</dbReference>
<dbReference type="EMBL" id="CP114052">
    <property type="protein sequence ID" value="WAW14298.1"/>
    <property type="molecule type" value="Genomic_DNA"/>
</dbReference>
<keyword evidence="7" id="KW-1185">Reference proteome</keyword>
<evidence type="ECO:0000256" key="2">
    <source>
        <dbReference type="ARBA" id="ARBA00022679"/>
    </source>
</evidence>